<organism evidence="4 5">
    <name type="scientific">Amycolatopsis tolypomycina</name>
    <dbReference type="NCBI Taxonomy" id="208445"/>
    <lineage>
        <taxon>Bacteria</taxon>
        <taxon>Bacillati</taxon>
        <taxon>Actinomycetota</taxon>
        <taxon>Actinomycetes</taxon>
        <taxon>Pseudonocardiales</taxon>
        <taxon>Pseudonocardiaceae</taxon>
        <taxon>Amycolatopsis</taxon>
    </lineage>
</organism>
<dbReference type="PANTHER" id="PTHR33495:SF2">
    <property type="entry name" value="ANTI-SIGMA FACTOR ANTAGONIST TM_1081-RELATED"/>
    <property type="match status" value="1"/>
</dbReference>
<dbReference type="CDD" id="cd07043">
    <property type="entry name" value="STAS_anti-anti-sigma_factors"/>
    <property type="match status" value="1"/>
</dbReference>
<dbReference type="PANTHER" id="PTHR33495">
    <property type="entry name" value="ANTI-SIGMA FACTOR ANTAGONIST TM_1081-RELATED-RELATED"/>
    <property type="match status" value="1"/>
</dbReference>
<dbReference type="EMBL" id="FNSO01000004">
    <property type="protein sequence ID" value="SEC89672.1"/>
    <property type="molecule type" value="Genomic_DNA"/>
</dbReference>
<name>A0A1H4W8G7_9PSEU</name>
<dbReference type="Proteomes" id="UP000199622">
    <property type="component" value="Unassembled WGS sequence"/>
</dbReference>
<dbReference type="SUPFAM" id="SSF52091">
    <property type="entry name" value="SpoIIaa-like"/>
    <property type="match status" value="1"/>
</dbReference>
<dbReference type="AlphaFoldDB" id="A0A1H4W8G7"/>
<dbReference type="GO" id="GO:0043856">
    <property type="term" value="F:anti-sigma factor antagonist activity"/>
    <property type="evidence" value="ECO:0007669"/>
    <property type="project" value="InterPro"/>
</dbReference>
<dbReference type="InterPro" id="IPR002645">
    <property type="entry name" value="STAS_dom"/>
</dbReference>
<dbReference type="Gene3D" id="3.30.750.24">
    <property type="entry name" value="STAS domain"/>
    <property type="match status" value="1"/>
</dbReference>
<evidence type="ECO:0000256" key="2">
    <source>
        <dbReference type="RuleBase" id="RU003749"/>
    </source>
</evidence>
<sequence>MTDHTAPDIATTTDDGIVIVRCAGELDLDGAPRLRDALLDPIRDGARGVVVDLTQTTFCDSTVFSVLVEVSRAASARNVPYAIAAGETAVTRPLQILGLDRVLPLHAGLDAAQAAVG</sequence>
<dbReference type="OrthoDB" id="3297400at2"/>
<feature type="domain" description="STAS" evidence="3">
    <location>
        <begin position="7"/>
        <end position="117"/>
    </location>
</feature>
<evidence type="ECO:0000313" key="4">
    <source>
        <dbReference type="EMBL" id="SEC89672.1"/>
    </source>
</evidence>
<dbReference type="Pfam" id="PF01740">
    <property type="entry name" value="STAS"/>
    <property type="match status" value="1"/>
</dbReference>
<evidence type="ECO:0000259" key="3">
    <source>
        <dbReference type="PROSITE" id="PS50801"/>
    </source>
</evidence>
<dbReference type="InterPro" id="IPR036513">
    <property type="entry name" value="STAS_dom_sf"/>
</dbReference>
<dbReference type="STRING" id="208445.SAMN04489727_5501"/>
<evidence type="ECO:0000313" key="5">
    <source>
        <dbReference type="Proteomes" id="UP000199622"/>
    </source>
</evidence>
<proteinExistence type="inferred from homology"/>
<dbReference type="PROSITE" id="PS50801">
    <property type="entry name" value="STAS"/>
    <property type="match status" value="1"/>
</dbReference>
<comment type="similarity">
    <text evidence="1 2">Belongs to the anti-sigma-factor antagonist family.</text>
</comment>
<reference evidence="5" key="1">
    <citation type="submission" date="2016-10" db="EMBL/GenBank/DDBJ databases">
        <authorList>
            <person name="Varghese N."/>
            <person name="Submissions S."/>
        </authorList>
    </citation>
    <scope>NUCLEOTIDE SEQUENCE [LARGE SCALE GENOMIC DNA]</scope>
    <source>
        <strain evidence="5">DSM 44544</strain>
    </source>
</reference>
<dbReference type="NCBIfam" id="TIGR00377">
    <property type="entry name" value="ant_ant_sig"/>
    <property type="match status" value="1"/>
</dbReference>
<dbReference type="InterPro" id="IPR003658">
    <property type="entry name" value="Anti-sigma_ant"/>
</dbReference>
<keyword evidence="5" id="KW-1185">Reference proteome</keyword>
<accession>A0A1H4W8G7</accession>
<protein>
    <recommendedName>
        <fullName evidence="2">Anti-sigma factor antagonist</fullName>
    </recommendedName>
</protein>
<gene>
    <name evidence="4" type="ORF">SAMN04489727_5501</name>
</gene>
<evidence type="ECO:0000256" key="1">
    <source>
        <dbReference type="ARBA" id="ARBA00009013"/>
    </source>
</evidence>
<dbReference type="RefSeq" id="WP_091312380.1">
    <property type="nucleotide sequence ID" value="NZ_FNSO01000004.1"/>
</dbReference>